<dbReference type="EMBL" id="CM056743">
    <property type="protein sequence ID" value="KAJ8674313.1"/>
    <property type="molecule type" value="Genomic_DNA"/>
</dbReference>
<proteinExistence type="predicted"/>
<evidence type="ECO:0000313" key="1">
    <source>
        <dbReference type="EMBL" id="KAJ8674313.1"/>
    </source>
</evidence>
<comment type="caution">
    <text evidence="1">The sequence shown here is derived from an EMBL/GenBank/DDBJ whole genome shotgun (WGS) entry which is preliminary data.</text>
</comment>
<gene>
    <name evidence="1" type="ORF">QAD02_005575</name>
</gene>
<evidence type="ECO:0000313" key="2">
    <source>
        <dbReference type="Proteomes" id="UP001239111"/>
    </source>
</evidence>
<reference evidence="1" key="1">
    <citation type="submission" date="2023-04" db="EMBL/GenBank/DDBJ databases">
        <title>A chromosome-level genome assembly of the parasitoid wasp Eretmocerus hayati.</title>
        <authorList>
            <person name="Zhong Y."/>
            <person name="Liu S."/>
            <person name="Liu Y."/>
        </authorList>
    </citation>
    <scope>NUCLEOTIDE SEQUENCE</scope>
    <source>
        <strain evidence="1">ZJU_SS_LIU_2023</strain>
    </source>
</reference>
<dbReference type="Proteomes" id="UP001239111">
    <property type="component" value="Chromosome 3"/>
</dbReference>
<keyword evidence="2" id="KW-1185">Reference proteome</keyword>
<accession>A0ACC2NTW7</accession>
<protein>
    <submittedName>
        <fullName evidence="1">Uncharacterized protein</fullName>
    </submittedName>
</protein>
<name>A0ACC2NTW7_9HYME</name>
<organism evidence="1 2">
    <name type="scientific">Eretmocerus hayati</name>
    <dbReference type="NCBI Taxonomy" id="131215"/>
    <lineage>
        <taxon>Eukaryota</taxon>
        <taxon>Metazoa</taxon>
        <taxon>Ecdysozoa</taxon>
        <taxon>Arthropoda</taxon>
        <taxon>Hexapoda</taxon>
        <taxon>Insecta</taxon>
        <taxon>Pterygota</taxon>
        <taxon>Neoptera</taxon>
        <taxon>Endopterygota</taxon>
        <taxon>Hymenoptera</taxon>
        <taxon>Apocrita</taxon>
        <taxon>Proctotrupomorpha</taxon>
        <taxon>Chalcidoidea</taxon>
        <taxon>Aphelinidae</taxon>
        <taxon>Aphelininae</taxon>
        <taxon>Eretmocerus</taxon>
    </lineage>
</organism>
<sequence>MNIIYIHRCFFSEFFLRRGDHNFKVRDADGELVSRMQLADRCAAVQAKEQVTGLADLRRTYQRRHLADLDASNTVQMSRKEWASRRKHENNFIVRPGDLQQH</sequence>